<sequence>MELEGLSTMRKHPWGKTDLYIEETEYLLDGPTHSFNIDVGIGCSSTSTTIGYDSMTNQVLELVDDGR</sequence>
<gene>
    <name evidence="1" type="ORF">FH972_018396</name>
</gene>
<dbReference type="OrthoDB" id="10443291at2759"/>
<protein>
    <submittedName>
        <fullName evidence="1">Uncharacterized protein</fullName>
    </submittedName>
</protein>
<evidence type="ECO:0000313" key="1">
    <source>
        <dbReference type="EMBL" id="KAE8100500.1"/>
    </source>
</evidence>
<evidence type="ECO:0000313" key="2">
    <source>
        <dbReference type="Proteomes" id="UP000327013"/>
    </source>
</evidence>
<dbReference type="Proteomes" id="UP000327013">
    <property type="component" value="Chromosome 7"/>
</dbReference>
<dbReference type="EMBL" id="CM017327">
    <property type="protein sequence ID" value="KAE8100500.1"/>
    <property type="molecule type" value="Genomic_DNA"/>
</dbReference>
<dbReference type="AlphaFoldDB" id="A0A5N6RQU5"/>
<proteinExistence type="predicted"/>
<name>A0A5N6RQU5_9ROSI</name>
<accession>A0A5N6RQU5</accession>
<reference evidence="1 2" key="1">
    <citation type="submission" date="2019-06" db="EMBL/GenBank/DDBJ databases">
        <title>A chromosomal-level reference genome of Carpinus fangiana (Coryloideae, Betulaceae).</title>
        <authorList>
            <person name="Yang X."/>
            <person name="Wang Z."/>
            <person name="Zhang L."/>
            <person name="Hao G."/>
            <person name="Liu J."/>
            <person name="Yang Y."/>
        </authorList>
    </citation>
    <scope>NUCLEOTIDE SEQUENCE [LARGE SCALE GENOMIC DNA]</scope>
    <source>
        <strain evidence="1">Cfa_2016G</strain>
        <tissue evidence="1">Leaf</tissue>
    </source>
</reference>
<organism evidence="1 2">
    <name type="scientific">Carpinus fangiana</name>
    <dbReference type="NCBI Taxonomy" id="176857"/>
    <lineage>
        <taxon>Eukaryota</taxon>
        <taxon>Viridiplantae</taxon>
        <taxon>Streptophyta</taxon>
        <taxon>Embryophyta</taxon>
        <taxon>Tracheophyta</taxon>
        <taxon>Spermatophyta</taxon>
        <taxon>Magnoliopsida</taxon>
        <taxon>eudicotyledons</taxon>
        <taxon>Gunneridae</taxon>
        <taxon>Pentapetalae</taxon>
        <taxon>rosids</taxon>
        <taxon>fabids</taxon>
        <taxon>Fagales</taxon>
        <taxon>Betulaceae</taxon>
        <taxon>Carpinus</taxon>
    </lineage>
</organism>
<keyword evidence="2" id="KW-1185">Reference proteome</keyword>